<name>A0ABR4HZC5_9EURO</name>
<evidence type="ECO:0008006" key="3">
    <source>
        <dbReference type="Google" id="ProtNLM"/>
    </source>
</evidence>
<reference evidence="1 2" key="1">
    <citation type="submission" date="2024-07" db="EMBL/GenBank/DDBJ databases">
        <title>Section-level genome sequencing and comparative genomics of Aspergillus sections Usti and Cavernicolus.</title>
        <authorList>
            <consortium name="Lawrence Berkeley National Laboratory"/>
            <person name="Nybo J.L."/>
            <person name="Vesth T.C."/>
            <person name="Theobald S."/>
            <person name="Frisvad J.C."/>
            <person name="Larsen T.O."/>
            <person name="Kjaerboelling I."/>
            <person name="Rothschild-Mancinelli K."/>
            <person name="Lyhne E.K."/>
            <person name="Kogle M.E."/>
            <person name="Barry K."/>
            <person name="Clum A."/>
            <person name="Na H."/>
            <person name="Ledsgaard L."/>
            <person name="Lin J."/>
            <person name="Lipzen A."/>
            <person name="Kuo A."/>
            <person name="Riley R."/>
            <person name="Mondo S."/>
            <person name="Labutti K."/>
            <person name="Haridas S."/>
            <person name="Pangalinan J."/>
            <person name="Salamov A.A."/>
            <person name="Simmons B.A."/>
            <person name="Magnuson J.K."/>
            <person name="Chen J."/>
            <person name="Drula E."/>
            <person name="Henrissat B."/>
            <person name="Wiebenga A."/>
            <person name="Lubbers R.J."/>
            <person name="Gomes A.C."/>
            <person name="Makela M.R."/>
            <person name="Stajich J."/>
            <person name="Grigoriev I.V."/>
            <person name="Mortensen U.H."/>
            <person name="De Vries R.P."/>
            <person name="Baker S.E."/>
            <person name="Andersen M.R."/>
        </authorList>
    </citation>
    <scope>NUCLEOTIDE SEQUENCE [LARGE SCALE GENOMIC DNA]</scope>
    <source>
        <strain evidence="1 2">CBS 588.65</strain>
    </source>
</reference>
<gene>
    <name evidence="1" type="ORF">BJX63DRAFT_428251</name>
</gene>
<accession>A0ABR4HZC5</accession>
<keyword evidence="2" id="KW-1185">Reference proteome</keyword>
<proteinExistence type="predicted"/>
<comment type="caution">
    <text evidence="1">The sequence shown here is derived from an EMBL/GenBank/DDBJ whole genome shotgun (WGS) entry which is preliminary data.</text>
</comment>
<organism evidence="1 2">
    <name type="scientific">Aspergillus granulosus</name>
    <dbReference type="NCBI Taxonomy" id="176169"/>
    <lineage>
        <taxon>Eukaryota</taxon>
        <taxon>Fungi</taxon>
        <taxon>Dikarya</taxon>
        <taxon>Ascomycota</taxon>
        <taxon>Pezizomycotina</taxon>
        <taxon>Eurotiomycetes</taxon>
        <taxon>Eurotiomycetidae</taxon>
        <taxon>Eurotiales</taxon>
        <taxon>Aspergillaceae</taxon>
        <taxon>Aspergillus</taxon>
        <taxon>Aspergillus subgen. Nidulantes</taxon>
    </lineage>
</organism>
<dbReference type="Proteomes" id="UP001610334">
    <property type="component" value="Unassembled WGS sequence"/>
</dbReference>
<dbReference type="EMBL" id="JBFXLT010000007">
    <property type="protein sequence ID" value="KAL2820424.1"/>
    <property type="molecule type" value="Genomic_DNA"/>
</dbReference>
<sequence>MAPFQSLPAELLLLVYKSLTRINDAVSFALTCKKMFALFERREDRAKIIDCIVDNILTSFPSTYPSKIWLEGHFPPGTMFCKPTAAQLPKGLENKETVEFLTTIGFPVFECDRICFESTSTPLVIEKPEKGNCNSNRGTPVPKLRKEELQQSPYEEYEHDDEEENLLFLGTWYSQYIALDPSGSILHQSFEFDDTKEVIAESVGRFLVLLGVIRSVLCDLSDCGLRNYKEEVEEAVLEKLFEGLARADVHVKEAGFWDWVSNYLAV</sequence>
<protein>
    <recommendedName>
        <fullName evidence="3">F-box domain-containing protein</fullName>
    </recommendedName>
</protein>
<evidence type="ECO:0000313" key="2">
    <source>
        <dbReference type="Proteomes" id="UP001610334"/>
    </source>
</evidence>
<evidence type="ECO:0000313" key="1">
    <source>
        <dbReference type="EMBL" id="KAL2820424.1"/>
    </source>
</evidence>